<accession>A0A2R6XYX9</accession>
<evidence type="ECO:0000313" key="2">
    <source>
        <dbReference type="Proteomes" id="UP000244338"/>
    </source>
</evidence>
<organism evidence="1 2">
    <name type="scientific">Candidatus Carbonibacillus altaicus</name>
    <dbReference type="NCBI Taxonomy" id="2163959"/>
    <lineage>
        <taxon>Bacteria</taxon>
        <taxon>Bacillati</taxon>
        <taxon>Bacillota</taxon>
        <taxon>Bacilli</taxon>
        <taxon>Bacillales</taxon>
        <taxon>Candidatus Carbonibacillus</taxon>
    </lineage>
</organism>
<name>A0A2R6XYX9_9BACL</name>
<dbReference type="EMBL" id="PEBX01000088">
    <property type="protein sequence ID" value="PTQ55636.1"/>
    <property type="molecule type" value="Genomic_DNA"/>
</dbReference>
<dbReference type="Proteomes" id="UP000244338">
    <property type="component" value="Unassembled WGS sequence"/>
</dbReference>
<evidence type="ECO:0000313" key="1">
    <source>
        <dbReference type="EMBL" id="PTQ55636.1"/>
    </source>
</evidence>
<proteinExistence type="predicted"/>
<gene>
    <name evidence="1" type="ORF">BSOLF_1757</name>
</gene>
<dbReference type="AlphaFoldDB" id="A0A2R6XYX9"/>
<sequence length="67" mass="7782">MSSPSFGTFRTYISATVSRINDNHIFRLNWNYRTSRFIDIIAYIKLCGAIVPLPEKKMIRGNNQQSE</sequence>
<reference evidence="2" key="1">
    <citation type="journal article" date="2018" name="Sci. Rep.">
        <title>Lignite coal burning seam in the remote Altai Mountains harbors a hydrogen-driven thermophilic microbial community.</title>
        <authorList>
            <person name="Kadnikov V.V."/>
            <person name="Mardanov A.V."/>
            <person name="Ivasenko D.A."/>
            <person name="Antsiferov D.V."/>
            <person name="Beletsky A.V."/>
            <person name="Karnachuk O.V."/>
            <person name="Ravin N.V."/>
        </authorList>
    </citation>
    <scope>NUCLEOTIDE SEQUENCE [LARGE SCALE GENOMIC DNA]</scope>
</reference>
<comment type="caution">
    <text evidence="1">The sequence shown here is derived from an EMBL/GenBank/DDBJ whole genome shotgun (WGS) entry which is preliminary data.</text>
</comment>
<protein>
    <submittedName>
        <fullName evidence="1">Uncharacterized protein</fullName>
    </submittedName>
</protein>